<dbReference type="Proteomes" id="UP000277464">
    <property type="component" value="Chromosome"/>
</dbReference>
<dbReference type="Gene3D" id="3.90.226.10">
    <property type="entry name" value="2-enoyl-CoA Hydratase, Chain A, domain 1"/>
    <property type="match status" value="1"/>
</dbReference>
<dbReference type="PANTHER" id="PTHR35984">
    <property type="entry name" value="PERIPLASMIC SERINE PROTEASE"/>
    <property type="match status" value="1"/>
</dbReference>
<dbReference type="Pfam" id="PF01972">
    <property type="entry name" value="SDH_protease"/>
    <property type="match status" value="1"/>
</dbReference>
<gene>
    <name evidence="1" type="ORF">NCTC8196_03209</name>
</gene>
<organism evidence="1 2">
    <name type="scientific">Escherichia marmotae</name>
    <dbReference type="NCBI Taxonomy" id="1499973"/>
    <lineage>
        <taxon>Bacteria</taxon>
        <taxon>Pseudomonadati</taxon>
        <taxon>Pseudomonadota</taxon>
        <taxon>Gammaproteobacteria</taxon>
        <taxon>Enterobacterales</taxon>
        <taxon>Enterobacteriaceae</taxon>
        <taxon>Escherichia</taxon>
    </lineage>
</organism>
<accession>A0A7D8WKL3</accession>
<protein>
    <submittedName>
        <fullName evidence="1">Serine dehydrogenase proteinase</fullName>
    </submittedName>
</protein>
<dbReference type="GO" id="GO:0016020">
    <property type="term" value="C:membrane"/>
    <property type="evidence" value="ECO:0007669"/>
    <property type="project" value="InterPro"/>
</dbReference>
<dbReference type="AlphaFoldDB" id="A0A7D8WKL3"/>
<dbReference type="InterPro" id="IPR002825">
    <property type="entry name" value="Pept_S49_ser-pept_pro"/>
</dbReference>
<sequence length="300" mass="34699">MSQNLDSTLETYISWQLEQFKNNFFPSCDVIAYYGGIFPWSKEVYQPKLEAIGEMANSRTNRFLVIILNTNGGSVESVEKMVEITRHFYQEVYFIIPDMAMSAGTIWCMSGDKIYMNYASSLGPIDPQVQSSDGKWVPALGYLDKVEEMITKSREGTITQAELMMLSQLDLAHLRRYEQARELSIDLLKKWLVEYKFREWTVHQGNTKRGKLVSKREKEARAKMIATALSDNGKWHSHGRTIGINTLINDLRIKVEDFTYDKDFSMALKNLHNVINEYMYKTNRQVLVLSSFPFSEQSES</sequence>
<dbReference type="InterPro" id="IPR029045">
    <property type="entry name" value="ClpP/crotonase-like_dom_sf"/>
</dbReference>
<proteinExistence type="predicted"/>
<dbReference type="RefSeq" id="WP_021518647.1">
    <property type="nucleotide sequence ID" value="NZ_LR134270.1"/>
</dbReference>
<dbReference type="PANTHER" id="PTHR35984:SF1">
    <property type="entry name" value="PERIPLASMIC SERINE PROTEASE"/>
    <property type="match status" value="1"/>
</dbReference>
<dbReference type="SUPFAM" id="SSF52096">
    <property type="entry name" value="ClpP/crotonase"/>
    <property type="match status" value="1"/>
</dbReference>
<evidence type="ECO:0000313" key="1">
    <source>
        <dbReference type="EMBL" id="VED80099.1"/>
    </source>
</evidence>
<evidence type="ECO:0000313" key="2">
    <source>
        <dbReference type="Proteomes" id="UP000277464"/>
    </source>
</evidence>
<reference evidence="1 2" key="1">
    <citation type="submission" date="2018-12" db="EMBL/GenBank/DDBJ databases">
        <authorList>
            <consortium name="Pathogen Informatics"/>
        </authorList>
    </citation>
    <scope>NUCLEOTIDE SEQUENCE [LARGE SCALE GENOMIC DNA]</scope>
    <source>
        <strain evidence="1 2">NCTC8196</strain>
    </source>
</reference>
<name>A0A7D8WKL3_9ESCH</name>
<dbReference type="EMBL" id="LR134270">
    <property type="protein sequence ID" value="VED80099.1"/>
    <property type="molecule type" value="Genomic_DNA"/>
</dbReference>